<keyword evidence="1" id="KW-0472">Membrane</keyword>
<feature type="transmembrane region" description="Helical" evidence="1">
    <location>
        <begin position="77"/>
        <end position="96"/>
    </location>
</feature>
<evidence type="ECO:0000313" key="3">
    <source>
        <dbReference type="Proteomes" id="UP000240608"/>
    </source>
</evidence>
<dbReference type="GO" id="GO:0016020">
    <property type="term" value="C:membrane"/>
    <property type="evidence" value="ECO:0007669"/>
    <property type="project" value="InterPro"/>
</dbReference>
<dbReference type="Pfam" id="PF03203">
    <property type="entry name" value="MerC"/>
    <property type="match status" value="1"/>
</dbReference>
<name>A0A2T4DQF3_9BACT</name>
<accession>A0A2T4DQF3</accession>
<comment type="caution">
    <text evidence="2">The sequence shown here is derived from an EMBL/GenBank/DDBJ whole genome shotgun (WGS) entry which is preliminary data.</text>
</comment>
<reference evidence="2 3" key="1">
    <citation type="submission" date="2018-03" db="EMBL/GenBank/DDBJ databases">
        <title>Cross-interface Injection: A General Nanoliter Liquid Handling Method Applied to Single Cells Genome Amplification Automated Nanoliter Liquid Handling Applied to Single Cell Multiple Displacement Amplification.</title>
        <authorList>
            <person name="Yun J."/>
            <person name="Xu P."/>
            <person name="Xu J."/>
            <person name="Dai X."/>
            <person name="Wang Y."/>
            <person name="Zheng X."/>
            <person name="Cao C."/>
            <person name="Yi Q."/>
            <person name="Zhu Y."/>
            <person name="Wang L."/>
            <person name="Dong Z."/>
            <person name="Huang Y."/>
            <person name="Huang L."/>
            <person name="Du W."/>
        </authorList>
    </citation>
    <scope>NUCLEOTIDE SEQUENCE [LARGE SCALE GENOMIC DNA]</scope>
    <source>
        <strain evidence="2 3">Z-D1-2</strain>
    </source>
</reference>
<evidence type="ECO:0000256" key="1">
    <source>
        <dbReference type="SAM" id="Phobius"/>
    </source>
</evidence>
<sequence>MRNRILNFPLDIFGILASLLCAIHCLALPILLSISSLAFLDFLANPWIEYSVIIISILIAFYSLLPAYKQHRKITPLIIVLTGFLLIAIGQSEFFIVPELTFTSGGAICIALAHSINWRILMKSKKK</sequence>
<proteinExistence type="predicted"/>
<keyword evidence="1" id="KW-1133">Transmembrane helix</keyword>
<protein>
    <submittedName>
        <fullName evidence="2">MerC domain-containing protein</fullName>
    </submittedName>
</protein>
<dbReference type="InterPro" id="IPR004891">
    <property type="entry name" value="Mercury-R_MerC"/>
</dbReference>
<feature type="transmembrane region" description="Helical" evidence="1">
    <location>
        <begin position="12"/>
        <end position="35"/>
    </location>
</feature>
<organism evidence="2 3">
    <name type="scientific">Marivirga lumbricoides</name>
    <dbReference type="NCBI Taxonomy" id="1046115"/>
    <lineage>
        <taxon>Bacteria</taxon>
        <taxon>Pseudomonadati</taxon>
        <taxon>Bacteroidota</taxon>
        <taxon>Cytophagia</taxon>
        <taxon>Cytophagales</taxon>
        <taxon>Marivirgaceae</taxon>
        <taxon>Marivirga</taxon>
    </lineage>
</organism>
<dbReference type="EMBL" id="PYVU01000069">
    <property type="protein sequence ID" value="PTB96049.1"/>
    <property type="molecule type" value="Genomic_DNA"/>
</dbReference>
<gene>
    <name evidence="2" type="ORF">C9994_09040</name>
</gene>
<feature type="transmembrane region" description="Helical" evidence="1">
    <location>
        <begin position="47"/>
        <end position="65"/>
    </location>
</feature>
<dbReference type="Proteomes" id="UP000240608">
    <property type="component" value="Unassembled WGS sequence"/>
</dbReference>
<dbReference type="GO" id="GO:0015097">
    <property type="term" value="F:mercury ion transmembrane transporter activity"/>
    <property type="evidence" value="ECO:0007669"/>
    <property type="project" value="InterPro"/>
</dbReference>
<dbReference type="AlphaFoldDB" id="A0A2T4DQF3"/>
<evidence type="ECO:0000313" key="2">
    <source>
        <dbReference type="EMBL" id="PTB96049.1"/>
    </source>
</evidence>
<keyword evidence="1" id="KW-0812">Transmembrane</keyword>
<feature type="transmembrane region" description="Helical" evidence="1">
    <location>
        <begin position="102"/>
        <end position="121"/>
    </location>
</feature>